<keyword evidence="7" id="KW-1185">Reference proteome</keyword>
<dbReference type="Gene3D" id="3.30.1360.210">
    <property type="match status" value="1"/>
</dbReference>
<gene>
    <name evidence="6" type="ORF">M9Y10_010030</name>
</gene>
<dbReference type="Proteomes" id="UP001470230">
    <property type="component" value="Unassembled WGS sequence"/>
</dbReference>
<comment type="caution">
    <text evidence="6">The sequence shown here is derived from an EMBL/GenBank/DDBJ whole genome shotgun (WGS) entry which is preliminary data.</text>
</comment>
<evidence type="ECO:0000256" key="2">
    <source>
        <dbReference type="ARBA" id="ARBA00022980"/>
    </source>
</evidence>
<dbReference type="EMBL" id="JAPFFF010000015">
    <property type="protein sequence ID" value="KAK8867061.1"/>
    <property type="molecule type" value="Genomic_DNA"/>
</dbReference>
<reference evidence="6 7" key="1">
    <citation type="submission" date="2024-04" db="EMBL/GenBank/DDBJ databases">
        <title>Tritrichomonas musculus Genome.</title>
        <authorList>
            <person name="Alves-Ferreira E."/>
            <person name="Grigg M."/>
            <person name="Lorenzi H."/>
            <person name="Galac M."/>
        </authorList>
    </citation>
    <scope>NUCLEOTIDE SEQUENCE [LARGE SCALE GENOMIC DNA]</scope>
    <source>
        <strain evidence="6 7">EAF2021</strain>
    </source>
</reference>
<name>A0ABR2IRC0_9EUKA</name>
<evidence type="ECO:0000256" key="4">
    <source>
        <dbReference type="ARBA" id="ARBA00040613"/>
    </source>
</evidence>
<dbReference type="PANTHER" id="PTHR10064">
    <property type="entry name" value="60S RIBOSOMAL PROTEIN L22"/>
    <property type="match status" value="1"/>
</dbReference>
<organism evidence="6 7">
    <name type="scientific">Tritrichomonas musculus</name>
    <dbReference type="NCBI Taxonomy" id="1915356"/>
    <lineage>
        <taxon>Eukaryota</taxon>
        <taxon>Metamonada</taxon>
        <taxon>Parabasalia</taxon>
        <taxon>Tritrichomonadida</taxon>
        <taxon>Tritrichomonadidae</taxon>
        <taxon>Tritrichomonas</taxon>
    </lineage>
</organism>
<accession>A0ABR2IRC0</accession>
<keyword evidence="3" id="KW-0687">Ribonucleoprotein</keyword>
<dbReference type="InterPro" id="IPR002671">
    <property type="entry name" value="Ribosomal_eL22"/>
</dbReference>
<evidence type="ECO:0000256" key="3">
    <source>
        <dbReference type="ARBA" id="ARBA00023274"/>
    </source>
</evidence>
<evidence type="ECO:0000313" key="6">
    <source>
        <dbReference type="EMBL" id="KAK8867061.1"/>
    </source>
</evidence>
<proteinExistence type="inferred from homology"/>
<dbReference type="PANTHER" id="PTHR10064:SF0">
    <property type="entry name" value="FI24544P1-RELATED"/>
    <property type="match status" value="1"/>
</dbReference>
<dbReference type="Pfam" id="PF01776">
    <property type="entry name" value="Ribosomal_L22e"/>
    <property type="match status" value="1"/>
</dbReference>
<evidence type="ECO:0000256" key="1">
    <source>
        <dbReference type="ARBA" id="ARBA00007817"/>
    </source>
</evidence>
<dbReference type="InterPro" id="IPR038526">
    <property type="entry name" value="Ribosomal_eL22_sf"/>
</dbReference>
<evidence type="ECO:0000256" key="5">
    <source>
        <dbReference type="ARBA" id="ARBA00041214"/>
    </source>
</evidence>
<keyword evidence="2" id="KW-0689">Ribosomal protein</keyword>
<comment type="similarity">
    <text evidence="1">Belongs to the eukaryotic ribosomal protein eL22 family.</text>
</comment>
<protein>
    <recommendedName>
        <fullName evidence="4">Large ribosomal subunit protein eL22</fullName>
    </recommendedName>
    <alternativeName>
        <fullName evidence="5">60S ribosomal protein L22</fullName>
    </alternativeName>
</protein>
<sequence>MSATTGVYHVNCAAPVSDNLFSLQDFVEYLNKKMKVNKLRNNLKGKVEITADNGEKQITVTSTVKYSKRAVRYYARKFLQKQGLHQRFRVVASSKDSYEFRQYGPTNKE</sequence>
<evidence type="ECO:0000313" key="7">
    <source>
        <dbReference type="Proteomes" id="UP001470230"/>
    </source>
</evidence>